<dbReference type="Pfam" id="PF00531">
    <property type="entry name" value="Death"/>
    <property type="match status" value="2"/>
</dbReference>
<comment type="caution">
    <text evidence="3">The sequence shown here is derived from an EMBL/GenBank/DDBJ whole genome shotgun (WGS) entry which is preliminary data.</text>
</comment>
<dbReference type="InterPro" id="IPR000488">
    <property type="entry name" value="Death_dom"/>
</dbReference>
<gene>
    <name evidence="3" type="ORF">DGYR_LOCUS11656</name>
</gene>
<dbReference type="AlphaFoldDB" id="A0A7I8W775"/>
<dbReference type="OrthoDB" id="6328511at2759"/>
<dbReference type="PANTHER" id="PTHR12239">
    <property type="entry name" value="PROTEIN CBG20215-RELATED"/>
    <property type="match status" value="1"/>
</dbReference>
<evidence type="ECO:0000256" key="1">
    <source>
        <dbReference type="SAM" id="MobiDB-lite"/>
    </source>
</evidence>
<dbReference type="SMART" id="SM00005">
    <property type="entry name" value="DEATH"/>
    <property type="match status" value="2"/>
</dbReference>
<organism evidence="3 4">
    <name type="scientific">Dimorphilus gyrociliatus</name>
    <dbReference type="NCBI Taxonomy" id="2664684"/>
    <lineage>
        <taxon>Eukaryota</taxon>
        <taxon>Metazoa</taxon>
        <taxon>Spiralia</taxon>
        <taxon>Lophotrochozoa</taxon>
        <taxon>Annelida</taxon>
        <taxon>Polychaeta</taxon>
        <taxon>Polychaeta incertae sedis</taxon>
        <taxon>Dinophilidae</taxon>
        <taxon>Dimorphilus</taxon>
    </lineage>
</organism>
<dbReference type="InterPro" id="IPR052293">
    <property type="entry name" value="SRRP"/>
</dbReference>
<dbReference type="PROSITE" id="PS50017">
    <property type="entry name" value="DEATH_DOMAIN"/>
    <property type="match status" value="2"/>
</dbReference>
<evidence type="ECO:0000259" key="2">
    <source>
        <dbReference type="PROSITE" id="PS50017"/>
    </source>
</evidence>
<dbReference type="Gene3D" id="1.10.533.10">
    <property type="entry name" value="Death Domain, Fas"/>
    <property type="match status" value="2"/>
</dbReference>
<feature type="compositionally biased region" description="Basic and acidic residues" evidence="1">
    <location>
        <begin position="253"/>
        <end position="268"/>
    </location>
</feature>
<reference evidence="3 4" key="1">
    <citation type="submission" date="2020-08" db="EMBL/GenBank/DDBJ databases">
        <authorList>
            <person name="Hejnol A."/>
        </authorList>
    </citation>
    <scope>NUCLEOTIDE SEQUENCE [LARGE SCALE GENOMIC DNA]</scope>
</reference>
<dbReference type="CDD" id="cd01670">
    <property type="entry name" value="Death"/>
    <property type="match status" value="2"/>
</dbReference>
<accession>A0A7I8W775</accession>
<sequence length="952" mass="111031">MEVILAEDSKPITVFNSAIEILNQDITKIRESSDLIQDYDNIFENLQEHTNNTTDLLNSSKGYLEIFQDKQAEIRQSLSRISENISSKINSQYVPYAKERNKVKNDEDRMHKRQKLNKITHAYQVLNKQIKELAQFCSLMEKDNLKITEDAEILNENMRKIREEIEQKRMVAEKLKKEEEDRKKAEELERIRVEEEERKRKEEEERKREEEENLRLEQEKLRKIEEEKKRKALEERLKKEGEEREKRKREQKRRQEEEKKKQELEEKRRDRRNWPSHTYTISKEEDMTATGLGCHLKALEDDLSFDNVTCRLEEDLNMISQHPFDDNADIVSNILNFQIKCTKTIRFQYPVIVSIPHQSCRKVNTKEIIVRLFTSDGWIDVNPLNSINDSKIMESLKSTEGKIPLIHCQLKYLEPVVKVCVVHRPRVEKERVKPDKGTTVTSTIDSRVSIRIPKNSFGKKTEEIELQILQTNKDARVRLRKFFNMPESFLETSVVLNLNMPNIVKNGVFIGMPFPGTASVKARKTSKVKTPGASCQVREKTQLNLGEKIVIVTETEDGYHVKDGLTYEIVDDTVEFLVKEKVKRIFLITTTSDSTRDDNINIAQNIKILVTQKKAAIFQVSQIVDNPNKIAIVCSSSDNVKSEQADLEGAGYSLISGDSEICVNEGERLLLNFTKNVQFEEKIPAFYFFQCRSFKVYASVKVVEPYAQNGRESYFGKLQVLSYCNPNEAETGKTKVHCEIQVDLPKKMERCPTPKRTSSVPIREKGLLNQDYFERIAHQLVTNWKNIAESLKLSTATIDRITKEKDTDEERAYSALKAWYSLCAINDDCLQQFILALDENGYALLADDLEEEYEKIREATNKQRQEKVLKDIVRRVVGDFEVQKQWKELAIKLGLKDNELNDLEIIESRRERVSRVLEAWKERKGAEIHFLYKALKRAKLHSATREVEKFLR</sequence>
<proteinExistence type="predicted"/>
<dbReference type="SUPFAM" id="SSF47986">
    <property type="entry name" value="DEATH domain"/>
    <property type="match status" value="2"/>
</dbReference>
<dbReference type="Proteomes" id="UP000549394">
    <property type="component" value="Unassembled WGS sequence"/>
</dbReference>
<keyword evidence="4" id="KW-1185">Reference proteome</keyword>
<protein>
    <submittedName>
        <fullName evidence="3">DgyrCDS12360</fullName>
    </submittedName>
</protein>
<feature type="region of interest" description="Disordered" evidence="1">
    <location>
        <begin position="238"/>
        <end position="282"/>
    </location>
</feature>
<feature type="domain" description="Death" evidence="2">
    <location>
        <begin position="783"/>
        <end position="853"/>
    </location>
</feature>
<name>A0A7I8W775_9ANNE</name>
<evidence type="ECO:0000313" key="3">
    <source>
        <dbReference type="EMBL" id="CAD5124056.1"/>
    </source>
</evidence>
<evidence type="ECO:0000313" key="4">
    <source>
        <dbReference type="Proteomes" id="UP000549394"/>
    </source>
</evidence>
<dbReference type="PANTHER" id="PTHR12239:SF41">
    <property type="entry name" value="MEMBRANE ASSOCIATED PROTEIN, PUTATIVE-RELATED"/>
    <property type="match status" value="1"/>
</dbReference>
<dbReference type="GO" id="GO:0007165">
    <property type="term" value="P:signal transduction"/>
    <property type="evidence" value="ECO:0007669"/>
    <property type="project" value="InterPro"/>
</dbReference>
<dbReference type="EMBL" id="CAJFCJ010000020">
    <property type="protein sequence ID" value="CAD5124056.1"/>
    <property type="molecule type" value="Genomic_DNA"/>
</dbReference>
<dbReference type="InterPro" id="IPR011029">
    <property type="entry name" value="DEATH-like_dom_sf"/>
</dbReference>
<feature type="domain" description="Death" evidence="2">
    <location>
        <begin position="885"/>
        <end position="951"/>
    </location>
</feature>